<evidence type="ECO:0000256" key="1">
    <source>
        <dbReference type="ARBA" id="ARBA00004514"/>
    </source>
</evidence>
<keyword evidence="4" id="KW-0143">Chaperone</keyword>
<dbReference type="AlphaFoldDB" id="A0AAJ1JP34"/>
<evidence type="ECO:0000313" key="7">
    <source>
        <dbReference type="Proteomes" id="UP001147046"/>
    </source>
</evidence>
<proteinExistence type="predicted"/>
<keyword evidence="2" id="KW-0963">Cytoplasm</keyword>
<evidence type="ECO:0000256" key="3">
    <source>
        <dbReference type="ARBA" id="ARBA00022795"/>
    </source>
</evidence>
<comment type="caution">
    <text evidence="6">The sequence shown here is derived from an EMBL/GenBank/DDBJ whole genome shotgun (WGS) entry which is preliminary data.</text>
</comment>
<evidence type="ECO:0000256" key="2">
    <source>
        <dbReference type="ARBA" id="ARBA00022490"/>
    </source>
</evidence>
<protein>
    <recommendedName>
        <fullName evidence="5">Flagellar protein FliT</fullName>
    </recommendedName>
</protein>
<keyword evidence="3" id="KW-1005">Bacterial flagellum biogenesis</keyword>
<name>A0AAJ1JP34_9ENTR</name>
<dbReference type="Gene3D" id="1.20.58.380">
    <property type="entry name" value="Flagellar protein flit"/>
    <property type="match status" value="1"/>
</dbReference>
<evidence type="ECO:0000313" key="6">
    <source>
        <dbReference type="EMBL" id="MDE9624384.1"/>
    </source>
</evidence>
<reference evidence="6" key="1">
    <citation type="submission" date="2022-01" db="EMBL/GenBank/DDBJ databases">
        <title>Genetic Characterization of Carbapenem-resistant Citrobacter spp. from China: a multicenter study.</title>
        <authorList>
            <person name="Ye L."/>
        </authorList>
    </citation>
    <scope>NUCLEOTIDE SEQUENCE</scope>
    <source>
        <strain evidence="6">IR5464</strain>
    </source>
</reference>
<keyword evidence="6" id="KW-0966">Cell projection</keyword>
<evidence type="ECO:0000256" key="4">
    <source>
        <dbReference type="ARBA" id="ARBA00023186"/>
    </source>
</evidence>
<dbReference type="GO" id="GO:0044781">
    <property type="term" value="P:bacterial-type flagellum organization"/>
    <property type="evidence" value="ECO:0007669"/>
    <property type="project" value="UniProtKB-KW"/>
</dbReference>
<comment type="subcellular location">
    <subcellularLocation>
        <location evidence="1">Cytoplasm</location>
        <location evidence="1">Cytosol</location>
    </subcellularLocation>
</comment>
<dbReference type="InterPro" id="IPR008622">
    <property type="entry name" value="FliT"/>
</dbReference>
<keyword evidence="6" id="KW-0969">Cilium</keyword>
<dbReference type="Pfam" id="PF05400">
    <property type="entry name" value="FliT"/>
    <property type="match status" value="1"/>
</dbReference>
<sequence length="122" mass="13785">MSTSSSSLQQWLRLHSVSQRMLKLATEKKWDELVEGEMEYICLVESLTQNPALSSGPSTHNQIRGLLRAIIDNENEVKRLLNMRMDELKVLIQNGNQQRTLTSTYSNLSGMLLVPDAPTSPQ</sequence>
<keyword evidence="6" id="KW-0282">Flagellum</keyword>
<evidence type="ECO:0000256" key="5">
    <source>
        <dbReference type="ARBA" id="ARBA00093797"/>
    </source>
</evidence>
<dbReference type="RefSeq" id="WP_094169298.1">
    <property type="nucleotide sequence ID" value="NZ_JAKIHV010000009.1"/>
</dbReference>
<dbReference type="Proteomes" id="UP001147046">
    <property type="component" value="Unassembled WGS sequence"/>
</dbReference>
<gene>
    <name evidence="6" type="primary">fliT</name>
    <name evidence="6" type="ORF">L2102_13730</name>
</gene>
<accession>A0AAJ1JP34</accession>
<organism evidence="6 7">
    <name type="scientific">Citrobacter portucalensis</name>
    <dbReference type="NCBI Taxonomy" id="1639133"/>
    <lineage>
        <taxon>Bacteria</taxon>
        <taxon>Pseudomonadati</taxon>
        <taxon>Pseudomonadota</taxon>
        <taxon>Gammaproteobacteria</taxon>
        <taxon>Enterobacterales</taxon>
        <taxon>Enterobacteriaceae</taxon>
        <taxon>Citrobacter</taxon>
        <taxon>Citrobacter freundii complex</taxon>
    </lineage>
</organism>
<dbReference type="EMBL" id="JAKIHV010000009">
    <property type="protein sequence ID" value="MDE9624384.1"/>
    <property type="molecule type" value="Genomic_DNA"/>
</dbReference>